<dbReference type="Pfam" id="PF06985">
    <property type="entry name" value="HET"/>
    <property type="match status" value="1"/>
</dbReference>
<dbReference type="OrthoDB" id="270167at2759"/>
<dbReference type="AlphaFoldDB" id="A0A8K0SA80"/>
<dbReference type="InterPro" id="IPR052895">
    <property type="entry name" value="HetReg/Transcr_Mod"/>
</dbReference>
<evidence type="ECO:0000313" key="4">
    <source>
        <dbReference type="Proteomes" id="UP000813444"/>
    </source>
</evidence>
<gene>
    <name evidence="3" type="ORF">B0I35DRAFT_444996</name>
</gene>
<dbReference type="PANTHER" id="PTHR24148:SF64">
    <property type="entry name" value="HETEROKARYON INCOMPATIBILITY DOMAIN-CONTAINING PROTEIN"/>
    <property type="match status" value="1"/>
</dbReference>
<evidence type="ECO:0000313" key="3">
    <source>
        <dbReference type="EMBL" id="KAH7304544.1"/>
    </source>
</evidence>
<dbReference type="PANTHER" id="PTHR24148">
    <property type="entry name" value="ANKYRIN REPEAT DOMAIN-CONTAINING PROTEIN 39 HOMOLOG-RELATED"/>
    <property type="match status" value="1"/>
</dbReference>
<dbReference type="GO" id="GO:0005975">
    <property type="term" value="P:carbohydrate metabolic process"/>
    <property type="evidence" value="ECO:0007669"/>
    <property type="project" value="InterPro"/>
</dbReference>
<comment type="caution">
    <text evidence="3">The sequence shown here is derived from an EMBL/GenBank/DDBJ whole genome shotgun (WGS) entry which is preliminary data.</text>
</comment>
<protein>
    <recommendedName>
        <fullName evidence="2">NodB homology domain-containing protein</fullName>
    </recommendedName>
</protein>
<proteinExistence type="predicted"/>
<feature type="domain" description="NodB homology" evidence="2">
    <location>
        <begin position="646"/>
        <end position="701"/>
    </location>
</feature>
<dbReference type="InterPro" id="IPR010730">
    <property type="entry name" value="HET"/>
</dbReference>
<sequence length="701" mass="81051">MPRRGSHSPGALIEDSAMPEMDDKGSSLSRIARQQNDSIVSLLIDIVRNTEKTHNRVWSFLENLECLRLPQHLGGQEFCAKVNREMVDARQFRRYVALSYTWEPSKHEPSSDKFYHVQEPRDQQHKPSEVRDCVLNRIFNYMRSIGVDLLWIDRHCIVQDRKGCEDPVCRRHEWCIQKREGLAVMDQVYKLSDYPVGLLGRPIKSAWELSLLANILLGRFTEGDGDRLYLSRKKSWQQVCVAVDLLRRITSDDWWTRGWIFQENYRGGTNMKLLIKHPAKLEHQKRRYLKEDGRNPSGIPVFGEVDGELCIRSIDFHEQATRLCLACQQCSGRYRGRSTPAAMARMSRTITRILHRAGKYTLLLKSSEPLTPRIVADIDRRQMHKHWDKPDIIANCCGYATRLNTEQLKTRKVSLSLSILAQCLLNGEVLYNGRQPDPKAADLTVPQYLQRAVFASFYSKTIRQSLTFNKSCRFFRPTLTEAGIRTSGHLWKLCKTIDTSGWPDGGMWVDDLDGKLQPIQRRRLAYFVEVLEEEGHRDLATTFSTYLLKDAQRANIPYRCLSFAERYMLTMAGELDRAIERGDQLILGSLWNLHSSYSPYMAVFIWKDRSAKSFTRGSYGIRDAFAFTASCPENSSDEFDLNDLDRHVSFEVDIDGLVQVHNELVPKLKIRRWLPGLCFFEGEGRDKALFPWPSDLMRIIP</sequence>
<evidence type="ECO:0000256" key="1">
    <source>
        <dbReference type="SAM" id="MobiDB-lite"/>
    </source>
</evidence>
<evidence type="ECO:0000259" key="2">
    <source>
        <dbReference type="PROSITE" id="PS51677"/>
    </source>
</evidence>
<feature type="region of interest" description="Disordered" evidence="1">
    <location>
        <begin position="1"/>
        <end position="26"/>
    </location>
</feature>
<dbReference type="PROSITE" id="PS51677">
    <property type="entry name" value="NODB"/>
    <property type="match status" value="1"/>
</dbReference>
<keyword evidence="4" id="KW-1185">Reference proteome</keyword>
<name>A0A8K0SA80_9HYPO</name>
<organism evidence="3 4">
    <name type="scientific">Stachybotrys elegans</name>
    <dbReference type="NCBI Taxonomy" id="80388"/>
    <lineage>
        <taxon>Eukaryota</taxon>
        <taxon>Fungi</taxon>
        <taxon>Dikarya</taxon>
        <taxon>Ascomycota</taxon>
        <taxon>Pezizomycotina</taxon>
        <taxon>Sordariomycetes</taxon>
        <taxon>Hypocreomycetidae</taxon>
        <taxon>Hypocreales</taxon>
        <taxon>Stachybotryaceae</taxon>
        <taxon>Stachybotrys</taxon>
    </lineage>
</organism>
<dbReference type="InterPro" id="IPR002509">
    <property type="entry name" value="NODB_dom"/>
</dbReference>
<dbReference type="GO" id="GO:0016810">
    <property type="term" value="F:hydrolase activity, acting on carbon-nitrogen (but not peptide) bonds"/>
    <property type="evidence" value="ECO:0007669"/>
    <property type="project" value="InterPro"/>
</dbReference>
<dbReference type="EMBL" id="JAGPNK010000022">
    <property type="protein sequence ID" value="KAH7304544.1"/>
    <property type="molecule type" value="Genomic_DNA"/>
</dbReference>
<accession>A0A8K0SA80</accession>
<dbReference type="Proteomes" id="UP000813444">
    <property type="component" value="Unassembled WGS sequence"/>
</dbReference>
<reference evidence="3" key="1">
    <citation type="journal article" date="2021" name="Nat. Commun.">
        <title>Genetic determinants of endophytism in the Arabidopsis root mycobiome.</title>
        <authorList>
            <person name="Mesny F."/>
            <person name="Miyauchi S."/>
            <person name="Thiergart T."/>
            <person name="Pickel B."/>
            <person name="Atanasova L."/>
            <person name="Karlsson M."/>
            <person name="Huettel B."/>
            <person name="Barry K.W."/>
            <person name="Haridas S."/>
            <person name="Chen C."/>
            <person name="Bauer D."/>
            <person name="Andreopoulos W."/>
            <person name="Pangilinan J."/>
            <person name="LaButti K."/>
            <person name="Riley R."/>
            <person name="Lipzen A."/>
            <person name="Clum A."/>
            <person name="Drula E."/>
            <person name="Henrissat B."/>
            <person name="Kohler A."/>
            <person name="Grigoriev I.V."/>
            <person name="Martin F.M."/>
            <person name="Hacquard S."/>
        </authorList>
    </citation>
    <scope>NUCLEOTIDE SEQUENCE</scope>
    <source>
        <strain evidence="3">MPI-CAGE-CH-0235</strain>
    </source>
</reference>